<proteinExistence type="predicted"/>
<feature type="chain" id="PRO_5032883494" description="Secreted protein" evidence="1">
    <location>
        <begin position="25"/>
        <end position="108"/>
    </location>
</feature>
<evidence type="ECO:0000313" key="3">
    <source>
        <dbReference type="Proteomes" id="UP000664859"/>
    </source>
</evidence>
<dbReference type="EMBL" id="JAFCMP010000524">
    <property type="protein sequence ID" value="KAG5177600.1"/>
    <property type="molecule type" value="Genomic_DNA"/>
</dbReference>
<accession>A0A835YLW7</accession>
<keyword evidence="1" id="KW-0732">Signal</keyword>
<feature type="non-terminal residue" evidence="2">
    <location>
        <position position="1"/>
    </location>
</feature>
<keyword evidence="3" id="KW-1185">Reference proteome</keyword>
<dbReference type="AlphaFoldDB" id="A0A835YLW7"/>
<dbReference type="Proteomes" id="UP000664859">
    <property type="component" value="Unassembled WGS sequence"/>
</dbReference>
<sequence length="108" mass="11775">MAKLARSALAIGLALCVFVRSVVGCASGQISVTGTQWDGIYSIDPETQVYIRTPKADGTQSELIHYDCTWLIHTMDAQRQRIMAPSYRTQDVANCSNSEPNELPGDAV</sequence>
<evidence type="ECO:0008006" key="4">
    <source>
        <dbReference type="Google" id="ProtNLM"/>
    </source>
</evidence>
<feature type="signal peptide" evidence="1">
    <location>
        <begin position="1"/>
        <end position="24"/>
    </location>
</feature>
<name>A0A835YLW7_9STRA</name>
<evidence type="ECO:0000256" key="1">
    <source>
        <dbReference type="SAM" id="SignalP"/>
    </source>
</evidence>
<organism evidence="2 3">
    <name type="scientific">Tribonema minus</name>
    <dbReference type="NCBI Taxonomy" id="303371"/>
    <lineage>
        <taxon>Eukaryota</taxon>
        <taxon>Sar</taxon>
        <taxon>Stramenopiles</taxon>
        <taxon>Ochrophyta</taxon>
        <taxon>PX clade</taxon>
        <taxon>Xanthophyceae</taxon>
        <taxon>Tribonematales</taxon>
        <taxon>Tribonemataceae</taxon>
        <taxon>Tribonema</taxon>
    </lineage>
</organism>
<comment type="caution">
    <text evidence="2">The sequence shown here is derived from an EMBL/GenBank/DDBJ whole genome shotgun (WGS) entry which is preliminary data.</text>
</comment>
<evidence type="ECO:0000313" key="2">
    <source>
        <dbReference type="EMBL" id="KAG5177600.1"/>
    </source>
</evidence>
<reference evidence="2" key="1">
    <citation type="submission" date="2021-02" db="EMBL/GenBank/DDBJ databases">
        <title>First Annotated Genome of the Yellow-green Alga Tribonema minus.</title>
        <authorList>
            <person name="Mahan K.M."/>
        </authorList>
    </citation>
    <scope>NUCLEOTIDE SEQUENCE</scope>
    <source>
        <strain evidence="2">UTEX B ZZ1240</strain>
    </source>
</reference>
<protein>
    <recommendedName>
        <fullName evidence="4">Secreted protein</fullName>
    </recommendedName>
</protein>
<gene>
    <name evidence="2" type="ORF">JKP88DRAFT_226528</name>
</gene>